<dbReference type="InterPro" id="IPR023213">
    <property type="entry name" value="CAT-like_dom_sf"/>
</dbReference>
<dbReference type="AlphaFoldDB" id="A0AAV9HXR6"/>
<dbReference type="EMBL" id="MU864948">
    <property type="protein sequence ID" value="KAK4464469.1"/>
    <property type="molecule type" value="Genomic_DNA"/>
</dbReference>
<gene>
    <name evidence="3" type="ORF">QBC42DRAFT_171170</name>
</gene>
<dbReference type="Pfam" id="PF22664">
    <property type="entry name" value="TRI-like_N"/>
    <property type="match status" value="1"/>
</dbReference>
<dbReference type="Gene3D" id="3.30.559.10">
    <property type="entry name" value="Chloramphenicol acetyltransferase-like domain"/>
    <property type="match status" value="2"/>
</dbReference>
<evidence type="ECO:0000313" key="4">
    <source>
        <dbReference type="Proteomes" id="UP001321749"/>
    </source>
</evidence>
<feature type="domain" description="Trichothecene 3-O-acetyltransferase-like N-terminal" evidence="2">
    <location>
        <begin position="22"/>
        <end position="178"/>
    </location>
</feature>
<organism evidence="3 4">
    <name type="scientific">Cladorrhinum samala</name>
    <dbReference type="NCBI Taxonomy" id="585594"/>
    <lineage>
        <taxon>Eukaryota</taxon>
        <taxon>Fungi</taxon>
        <taxon>Dikarya</taxon>
        <taxon>Ascomycota</taxon>
        <taxon>Pezizomycotina</taxon>
        <taxon>Sordariomycetes</taxon>
        <taxon>Sordariomycetidae</taxon>
        <taxon>Sordariales</taxon>
        <taxon>Podosporaceae</taxon>
        <taxon>Cladorrhinum</taxon>
    </lineage>
</organism>
<accession>A0AAV9HXR6</accession>
<dbReference type="InterPro" id="IPR054710">
    <property type="entry name" value="Tri101-like_N"/>
</dbReference>
<dbReference type="Proteomes" id="UP001321749">
    <property type="component" value="Unassembled WGS sequence"/>
</dbReference>
<keyword evidence="4" id="KW-1185">Reference proteome</keyword>
<dbReference type="InterPro" id="IPR050317">
    <property type="entry name" value="Plant_Fungal_Acyltransferase"/>
</dbReference>
<dbReference type="PANTHER" id="PTHR31642:SF310">
    <property type="entry name" value="FATTY ALCOHOL:CAFFEOYL-COA ACYLTRANSFERASE"/>
    <property type="match status" value="1"/>
</dbReference>
<reference evidence="3" key="1">
    <citation type="journal article" date="2023" name="Mol. Phylogenet. Evol.">
        <title>Genome-scale phylogeny and comparative genomics of the fungal order Sordariales.</title>
        <authorList>
            <person name="Hensen N."/>
            <person name="Bonometti L."/>
            <person name="Westerberg I."/>
            <person name="Brannstrom I.O."/>
            <person name="Guillou S."/>
            <person name="Cros-Aarteil S."/>
            <person name="Calhoun S."/>
            <person name="Haridas S."/>
            <person name="Kuo A."/>
            <person name="Mondo S."/>
            <person name="Pangilinan J."/>
            <person name="Riley R."/>
            <person name="LaButti K."/>
            <person name="Andreopoulos B."/>
            <person name="Lipzen A."/>
            <person name="Chen C."/>
            <person name="Yan M."/>
            <person name="Daum C."/>
            <person name="Ng V."/>
            <person name="Clum A."/>
            <person name="Steindorff A."/>
            <person name="Ohm R.A."/>
            <person name="Martin F."/>
            <person name="Silar P."/>
            <person name="Natvig D.O."/>
            <person name="Lalanne C."/>
            <person name="Gautier V."/>
            <person name="Ament-Velasquez S.L."/>
            <person name="Kruys A."/>
            <person name="Hutchinson M.I."/>
            <person name="Powell A.J."/>
            <person name="Barry K."/>
            <person name="Miller A.N."/>
            <person name="Grigoriev I.V."/>
            <person name="Debuchy R."/>
            <person name="Gladieux P."/>
            <person name="Hiltunen Thoren M."/>
            <person name="Johannesson H."/>
        </authorList>
    </citation>
    <scope>NUCLEOTIDE SEQUENCE</scope>
    <source>
        <strain evidence="3">PSN324</strain>
    </source>
</reference>
<dbReference type="GO" id="GO:0016747">
    <property type="term" value="F:acyltransferase activity, transferring groups other than amino-acyl groups"/>
    <property type="evidence" value="ECO:0007669"/>
    <property type="project" value="TreeGrafter"/>
</dbReference>
<reference evidence="3" key="2">
    <citation type="submission" date="2023-06" db="EMBL/GenBank/DDBJ databases">
        <authorList>
            <consortium name="Lawrence Berkeley National Laboratory"/>
            <person name="Mondo S.J."/>
            <person name="Hensen N."/>
            <person name="Bonometti L."/>
            <person name="Westerberg I."/>
            <person name="Brannstrom I.O."/>
            <person name="Guillou S."/>
            <person name="Cros-Aarteil S."/>
            <person name="Calhoun S."/>
            <person name="Haridas S."/>
            <person name="Kuo A."/>
            <person name="Pangilinan J."/>
            <person name="Riley R."/>
            <person name="Labutti K."/>
            <person name="Andreopoulos B."/>
            <person name="Lipzen A."/>
            <person name="Chen C."/>
            <person name="Yanf M."/>
            <person name="Daum C."/>
            <person name="Ng V."/>
            <person name="Clum A."/>
            <person name="Steindorff A."/>
            <person name="Ohm R."/>
            <person name="Martin F."/>
            <person name="Silar P."/>
            <person name="Natvig D."/>
            <person name="Lalanne C."/>
            <person name="Gautier V."/>
            <person name="Ament-Velasquez S.L."/>
            <person name="Kruys A."/>
            <person name="Hutchinson M.I."/>
            <person name="Powell A.J."/>
            <person name="Barry K."/>
            <person name="Miller A.N."/>
            <person name="Grigoriev I.V."/>
            <person name="Debuchy R."/>
            <person name="Gladieux P."/>
            <person name="Thoren M.H."/>
            <person name="Johannesson H."/>
        </authorList>
    </citation>
    <scope>NUCLEOTIDE SEQUENCE</scope>
    <source>
        <strain evidence="3">PSN324</strain>
    </source>
</reference>
<dbReference type="PANTHER" id="PTHR31642">
    <property type="entry name" value="TRICHOTHECENE 3-O-ACETYLTRANSFERASE"/>
    <property type="match status" value="1"/>
</dbReference>
<protein>
    <submittedName>
        <fullName evidence="3">Transferase family-domain-containing protein</fullName>
    </submittedName>
</protein>
<keyword evidence="1 3" id="KW-0808">Transferase</keyword>
<proteinExistence type="predicted"/>
<evidence type="ECO:0000256" key="1">
    <source>
        <dbReference type="ARBA" id="ARBA00022679"/>
    </source>
</evidence>
<name>A0AAV9HXR6_9PEZI</name>
<evidence type="ECO:0000313" key="3">
    <source>
        <dbReference type="EMBL" id="KAK4464469.1"/>
    </source>
</evidence>
<evidence type="ECO:0000259" key="2">
    <source>
        <dbReference type="Pfam" id="PF22664"/>
    </source>
</evidence>
<comment type="caution">
    <text evidence="3">The sequence shown here is derived from an EMBL/GenBank/DDBJ whole genome shotgun (WGS) entry which is preliminary data.</text>
</comment>
<sequence>MPTLNLNHYPDVLGQLPRLKTYTHILLCFGLEDDEPPSQIIEGLEAAARRLADAFPWIACQVVHEGARPGNSGVFRLAPCSEFSSPNSIFRVEDCTSVVPRYQEILSARGPTTMLDGKILGPVPAFPHVYSDSELNPAPVLTIQANIVRGGLLLDVAAQHNFIDGGGLLRLIEYLARALRNEPFTPEELEHGNRDRTNLVKLLGPDEPMLDHSHLIREPLPPSHQTKPESHQAEWHFVRFPASTVAHLKQLANSSFSSPPESESESGQFVSTNDAISAYIWKSVSSVRRLRRRNDSPDVEGEQLSKFSRALDARRALGVPREYLGQMGFNATCHLTFSHLESMSLGEVALHMRRAVEKANSEYAVRSWATLVAREEDKSRIMFGGQFDPDKDLGMSSLIHASVEGTDFGPGLGRPDLVRRPLFQPLGSCVYLWTKTERGEVDVLLCLKEQDWEGLARLDGWKDMVEFIG</sequence>